<keyword evidence="8" id="KW-0808">Transferase</keyword>
<feature type="domain" description="Replication protein A OB" evidence="26">
    <location>
        <begin position="140"/>
        <end position="228"/>
    </location>
</feature>
<evidence type="ECO:0000256" key="4">
    <source>
        <dbReference type="ARBA" id="ARBA00004922"/>
    </source>
</evidence>
<name>A0A812R1F2_SYMPI</name>
<feature type="domain" description="Replication protein A 70 kDa DNA-binding subunit B/D first OB fold" evidence="23">
    <location>
        <begin position="7"/>
        <end position="112"/>
    </location>
</feature>
<evidence type="ECO:0000256" key="10">
    <source>
        <dbReference type="ARBA" id="ARBA00022705"/>
    </source>
</evidence>
<dbReference type="InterPro" id="IPR002110">
    <property type="entry name" value="Ankyrin_rpt"/>
</dbReference>
<organism evidence="27 28">
    <name type="scientific">Symbiodinium pilosum</name>
    <name type="common">Dinoflagellate</name>
    <dbReference type="NCBI Taxonomy" id="2952"/>
    <lineage>
        <taxon>Eukaryota</taxon>
        <taxon>Sar</taxon>
        <taxon>Alveolata</taxon>
        <taxon>Dinophyceae</taxon>
        <taxon>Suessiales</taxon>
        <taxon>Symbiodiniaceae</taxon>
        <taxon>Symbiodinium</taxon>
    </lineage>
</organism>
<feature type="repeat" description="ANK" evidence="21">
    <location>
        <begin position="1934"/>
        <end position="1966"/>
    </location>
</feature>
<comment type="similarity">
    <text evidence="5">Belongs to the replication factor A protein 1 family.</text>
</comment>
<evidence type="ECO:0000256" key="13">
    <source>
        <dbReference type="ARBA" id="ARBA00022833"/>
    </source>
</evidence>
<gene>
    <name evidence="27" type="primary">RPA1</name>
    <name evidence="27" type="ORF">SPIL2461_LOCUS10252</name>
</gene>
<comment type="caution">
    <text evidence="27">The sequence shown here is derived from an EMBL/GenBank/DDBJ whole genome shotgun (WGS) entry which is preliminary data.</text>
</comment>
<dbReference type="FunFam" id="2.40.50.140:FF:000041">
    <property type="entry name" value="Replication protein A subunit"/>
    <property type="match status" value="1"/>
</dbReference>
<dbReference type="PANTHER" id="PTHR33970:SF2">
    <property type="entry name" value="OS01G0716400 PROTEIN"/>
    <property type="match status" value="1"/>
</dbReference>
<comment type="cofactor">
    <cofactor evidence="1">
        <name>Mn(2+)</name>
        <dbReference type="ChEBI" id="CHEBI:29035"/>
    </cofactor>
</comment>
<feature type="region of interest" description="Disordered" evidence="22">
    <location>
        <begin position="1685"/>
        <end position="1743"/>
    </location>
</feature>
<evidence type="ECO:0000256" key="9">
    <source>
        <dbReference type="ARBA" id="ARBA00022692"/>
    </source>
</evidence>
<evidence type="ECO:0000313" key="28">
    <source>
        <dbReference type="Proteomes" id="UP000649617"/>
    </source>
</evidence>
<feature type="repeat" description="ANK" evidence="21">
    <location>
        <begin position="1868"/>
        <end position="1900"/>
    </location>
</feature>
<evidence type="ECO:0000259" key="24">
    <source>
        <dbReference type="Pfam" id="PF07137"/>
    </source>
</evidence>
<dbReference type="CDD" id="cd04474">
    <property type="entry name" value="RPA1_DBD_A"/>
    <property type="match status" value="1"/>
</dbReference>
<evidence type="ECO:0000256" key="22">
    <source>
        <dbReference type="SAM" id="MobiDB-lite"/>
    </source>
</evidence>
<evidence type="ECO:0000256" key="5">
    <source>
        <dbReference type="ARBA" id="ARBA00005690"/>
    </source>
</evidence>
<dbReference type="Gene3D" id="2.40.128.20">
    <property type="match status" value="1"/>
</dbReference>
<dbReference type="GO" id="GO:0006260">
    <property type="term" value="P:DNA replication"/>
    <property type="evidence" value="ECO:0007669"/>
    <property type="project" value="UniProtKB-KW"/>
</dbReference>
<keyword evidence="7" id="KW-0328">Glycosyltransferase</keyword>
<dbReference type="InterPro" id="IPR013955">
    <property type="entry name" value="Rep_factor-A_C"/>
</dbReference>
<keyword evidence="16" id="KW-0333">Golgi apparatus</keyword>
<dbReference type="Pfam" id="PF16900">
    <property type="entry name" value="REPA_OB_2"/>
    <property type="match status" value="1"/>
</dbReference>
<evidence type="ECO:0000256" key="7">
    <source>
        <dbReference type="ARBA" id="ARBA00022676"/>
    </source>
</evidence>
<dbReference type="Pfam" id="PF02721">
    <property type="entry name" value="DUF223"/>
    <property type="match status" value="1"/>
</dbReference>
<evidence type="ECO:0000256" key="19">
    <source>
        <dbReference type="ARBA" id="ARBA00023211"/>
    </source>
</evidence>
<dbReference type="OrthoDB" id="1751331at2759"/>
<keyword evidence="14" id="KW-0735">Signal-anchor</keyword>
<feature type="repeat" description="ANK" evidence="21">
    <location>
        <begin position="1901"/>
        <end position="1933"/>
    </location>
</feature>
<feature type="region of interest" description="Disordered" evidence="22">
    <location>
        <begin position="1593"/>
        <end position="1662"/>
    </location>
</feature>
<sequence>MTGSEFFPIRELSTYQTKWTIKGRVTSKAPLRTFKQRSGNGQGKVFHVELLDAEGGEIRASFFNDAADKHFEQMEVGKCFTLSKGQVKLANRQYNACKHRYELVFDKACQVDAVADDGKIDTVKFSVVDLHTVKGKTLPCSVDVCGIVTAFDQPLAFTSKDGKDLVKRTLTLADDSGVSMQVTIWGDRAKKEDSEFQGNPVVAMKGVVIKDWQGGLSGSLMEAGSLAFNPDLPEAQKVKQWWMQGGHAQNLTFISQTSGGGGTRITGKTMDVLEMKQKSEQIVNEQEMYMSYCRLASVQLRKRDEIQQLHYTACMEPKEGNGLPCNRRVDDRGFCAVCNKAGKAAPRLNLRCRFEDATGNFWVTTFHQAAEKVLGMTAQEVADIEKDQGREAVEAKLKSCYYGQIMQVQLRAKPDNYNGELRTNVSCTAAQPVNPREHGVLGKYNLFIHHGSFRQTLLLLLGTAVITFVTALVVLYTSLGRDLDGEFEQLPSFSHFRGLRRVHSALRAMERASRISEAALPHPALALPRSYVQIQACLHTLDGHRLIKECLESLAQQPDLSLVKAVVSLDHPQSFQKMEAVVDKYSTKFKIDVWRKPDDPSLKVAVAKIAAHFKFALSQSFEVAGFEFAIYIENDLTLAPDFLWYFRLTAPLLERDPSLWCVSAWNDNGFRELQPDERRLFRTDYFPGLGWMTHNSTWFFLRDAWPKFPSTGWDHWIRHGSGLKPRDCIAPEAPRTRHVDSKGTNVKAGTPILKLLEKMATSQLPHGELQNVTYLLRDQYEASIRTTLQKGKLVQSIDNVVSRPLEGSSSQYQLIPYAREDFPALAKKLQLYPGQPRGSWRGIILTRHPQSHVPLALVDRRQGEGILPDSELWRAHPGNVMLKAKPGKSCDITCSQANLRCDNKQLEYANNCKALKKHFTCENGCGHQVGAEIPCYVHEKTRDTALQCLVTDESAPNCGHSKILDDRVARAMTDLTCTLWLKLVQQVGVDQLLAFELSFAEVPHMGTALTGRSPSWAEAAKQLVLRVNWDLGAEPVEFRAMALSELCQEDAKFRADFVFGVDLAQPPQECQGILGDILGRAGSRLFITSSKSRNTSSFWTAKTYLEGAGEAQLSDAGFLGLSAAIGGYSEALKLRDDVTDLWHRRTAEEAVYAILVLIDKAVTPLPALAAQRPVPTADTVFRAVDRCQEQFRNCFTQPRCLQSLACLSQCGLADQSCSYRCIVSYQSQAFTDFSLCALQKQNMLNSQIERPPTPQAKPLDSFRGRPLTHEIAESILVGHFNPENHRHSWLVAAGSNPAYEQFALQYQLWYKGSGRNTFWYHPTFLVEALDGAKIWRTRDYRVRRRETPGLWDFSVVDNGIISEEKWHLLGADDDLQWIVLFYVGVARRAGLSYRGCLVLTPEGEMPGSEHAEAIAAAIARADMKPWELEATSNPPVDPENPPPLIAPETQEAPGTQMEQLAGAVFEGHLQAPGLGKCGLSYRFAGAPSKPPLHAAVKAQRLQLGWTCKEKDIFCISAICCIPDLGLESEEVVVSLNPVREDGSRLMLLQSLSRPDLGVTILLLDGSCSSLTGGDESWTPEMVPVVRAQRCAPLETPKPSSRPPLPRPPAVPAGSTARRPASVRVPEPDAEPAPGMGDRTHNEEPTSPPAVQPDDQLLQGFGVVGGSGLLDTEAVSICMPVPFGEEAGGAGRKTEESAPRTGHANGIGRSAAMAESNSSEKTRSGYNAFRPGLRPDEATGKPGPLDQEVLLGLDADAAVQAAAANQERFVAAARAGEVGDLEQLFSRSGVRVDGCVDEGRFADQTALVAAASRGRADAVRSLLERKAAIDAKDANGWTALMHAIHGQRVEVARLLLDARADVRQVSQEDGSTPMILAAAGARAELCKLLIERKSPLEIPDLEGCAALHHAARRGNGATVMALLLARAKLEKQDSQGRTPLLAAAVAGRAETVQLLLRQGANMKALDCTGRSATELATVYQHQRVVKVMSAK</sequence>
<evidence type="ECO:0000256" key="6">
    <source>
        <dbReference type="ARBA" id="ARBA00006492"/>
    </source>
</evidence>
<proteinExistence type="inferred from homology"/>
<dbReference type="GO" id="GO:0046422">
    <property type="term" value="F:violaxanthin de-epoxidase activity"/>
    <property type="evidence" value="ECO:0007669"/>
    <property type="project" value="InterPro"/>
</dbReference>
<dbReference type="InterPro" id="IPR036770">
    <property type="entry name" value="Ankyrin_rpt-contain_sf"/>
</dbReference>
<keyword evidence="9" id="KW-0812">Transmembrane</keyword>
<feature type="domain" description="Replication factor A C-terminal" evidence="25">
    <location>
        <begin position="308"/>
        <end position="437"/>
    </location>
</feature>
<dbReference type="Pfam" id="PF03071">
    <property type="entry name" value="GNT-I"/>
    <property type="match status" value="1"/>
</dbReference>
<dbReference type="Pfam" id="PF12796">
    <property type="entry name" value="Ank_2"/>
    <property type="match status" value="2"/>
</dbReference>
<evidence type="ECO:0000256" key="2">
    <source>
        <dbReference type="ARBA" id="ARBA00004123"/>
    </source>
</evidence>
<dbReference type="EMBL" id="CAJNIZ010018779">
    <property type="protein sequence ID" value="CAE7415854.1"/>
    <property type="molecule type" value="Genomic_DNA"/>
</dbReference>
<evidence type="ECO:0000259" key="23">
    <source>
        <dbReference type="Pfam" id="PF02721"/>
    </source>
</evidence>
<keyword evidence="15" id="KW-1133">Transmembrane helix</keyword>
<dbReference type="SMART" id="SM00248">
    <property type="entry name" value="ANK"/>
    <property type="match status" value="5"/>
</dbReference>
<keyword evidence="19" id="KW-0464">Manganese</keyword>
<dbReference type="PROSITE" id="PS50088">
    <property type="entry name" value="ANK_REPEAT"/>
    <property type="match status" value="5"/>
</dbReference>
<keyword evidence="13" id="KW-0862">Zinc</keyword>
<evidence type="ECO:0000256" key="17">
    <source>
        <dbReference type="ARBA" id="ARBA00023125"/>
    </source>
</evidence>
<evidence type="ECO:0000256" key="21">
    <source>
        <dbReference type="PROSITE-ProRule" id="PRU00023"/>
    </source>
</evidence>
<comment type="subcellular location">
    <subcellularLocation>
        <location evidence="3">Golgi apparatus membrane</location>
        <topology evidence="3">Single-pass type II membrane protein</topology>
    </subcellularLocation>
    <subcellularLocation>
        <location evidence="2">Nucleus</location>
    </subcellularLocation>
</comment>
<dbReference type="SUPFAM" id="SSF48403">
    <property type="entry name" value="Ankyrin repeat"/>
    <property type="match status" value="1"/>
</dbReference>
<evidence type="ECO:0000256" key="3">
    <source>
        <dbReference type="ARBA" id="ARBA00004323"/>
    </source>
</evidence>
<dbReference type="InterPro" id="IPR010788">
    <property type="entry name" value="VDE_dom"/>
</dbReference>
<evidence type="ECO:0000256" key="16">
    <source>
        <dbReference type="ARBA" id="ARBA00023034"/>
    </source>
</evidence>
<dbReference type="InterPro" id="IPR004139">
    <property type="entry name" value="Glyco_trans_13"/>
</dbReference>
<dbReference type="Gene3D" id="2.40.50.140">
    <property type="entry name" value="Nucleic acid-binding proteins"/>
    <property type="match status" value="3"/>
</dbReference>
<keyword evidence="21" id="KW-0040">ANK repeat</keyword>
<feature type="domain" description="VDE lipocalin" evidence="24">
    <location>
        <begin position="1184"/>
        <end position="1433"/>
    </location>
</feature>
<dbReference type="Pfam" id="PF08646">
    <property type="entry name" value="Rep_fac-A_C"/>
    <property type="match status" value="1"/>
</dbReference>
<evidence type="ECO:0000259" key="25">
    <source>
        <dbReference type="Pfam" id="PF08646"/>
    </source>
</evidence>
<evidence type="ECO:0000256" key="1">
    <source>
        <dbReference type="ARBA" id="ARBA00001936"/>
    </source>
</evidence>
<keyword evidence="10" id="KW-0235">DNA replication</keyword>
<dbReference type="Pfam" id="PF07137">
    <property type="entry name" value="VDE"/>
    <property type="match status" value="1"/>
</dbReference>
<evidence type="ECO:0000256" key="20">
    <source>
        <dbReference type="ARBA" id="ARBA00023242"/>
    </source>
</evidence>
<dbReference type="GO" id="GO:0008270">
    <property type="term" value="F:zinc ion binding"/>
    <property type="evidence" value="ECO:0007669"/>
    <property type="project" value="UniProtKB-KW"/>
</dbReference>
<dbReference type="InterPro" id="IPR012674">
    <property type="entry name" value="Calycin"/>
</dbReference>
<dbReference type="SUPFAM" id="SSF53448">
    <property type="entry name" value="Nucleotide-diphospho-sugar transferases"/>
    <property type="match status" value="1"/>
</dbReference>
<keyword evidence="20" id="KW-0539">Nucleus</keyword>
<dbReference type="UniPathway" id="UPA00378"/>
<keyword evidence="18" id="KW-0472">Membrane</keyword>
<evidence type="ECO:0000313" key="27">
    <source>
        <dbReference type="EMBL" id="CAE7415854.1"/>
    </source>
</evidence>
<dbReference type="Gene3D" id="3.90.550.10">
    <property type="entry name" value="Spore Coat Polysaccharide Biosynthesis Protein SpsA, Chain A"/>
    <property type="match status" value="1"/>
</dbReference>
<dbReference type="Proteomes" id="UP000649617">
    <property type="component" value="Unassembled WGS sequence"/>
</dbReference>
<dbReference type="CDD" id="cd04475">
    <property type="entry name" value="RPA1_DBD_B"/>
    <property type="match status" value="1"/>
</dbReference>
<dbReference type="InterPro" id="IPR029044">
    <property type="entry name" value="Nucleotide-diphossugar_trans"/>
</dbReference>
<dbReference type="GO" id="GO:0008375">
    <property type="term" value="F:acetylglucosaminyltransferase activity"/>
    <property type="evidence" value="ECO:0007669"/>
    <property type="project" value="InterPro"/>
</dbReference>
<keyword evidence="28" id="KW-1185">Reference proteome</keyword>
<protein>
    <submittedName>
        <fullName evidence="27">RPA1 protein</fullName>
    </submittedName>
</protein>
<dbReference type="GO" id="GO:0003677">
    <property type="term" value="F:DNA binding"/>
    <property type="evidence" value="ECO:0007669"/>
    <property type="project" value="UniProtKB-KW"/>
</dbReference>
<dbReference type="FunFam" id="2.40.50.140:FF:000064">
    <property type="entry name" value="Replication protein A subunit"/>
    <property type="match status" value="1"/>
</dbReference>
<evidence type="ECO:0000256" key="12">
    <source>
        <dbReference type="ARBA" id="ARBA00022771"/>
    </source>
</evidence>
<keyword evidence="11" id="KW-0479">Metal-binding</keyword>
<feature type="repeat" description="ANK" evidence="21">
    <location>
        <begin position="1834"/>
        <end position="1866"/>
    </location>
</feature>
<evidence type="ECO:0000256" key="18">
    <source>
        <dbReference type="ARBA" id="ARBA00023136"/>
    </source>
</evidence>
<feature type="repeat" description="ANK" evidence="21">
    <location>
        <begin position="1801"/>
        <end position="1833"/>
    </location>
</feature>
<dbReference type="InterPro" id="IPR044682">
    <property type="entry name" value="VDE"/>
</dbReference>
<dbReference type="GO" id="GO:0010028">
    <property type="term" value="P:xanthophyll cycle"/>
    <property type="evidence" value="ECO:0007669"/>
    <property type="project" value="InterPro"/>
</dbReference>
<dbReference type="SUPFAM" id="SSF50249">
    <property type="entry name" value="Nucleic acid-binding proteins"/>
    <property type="match status" value="3"/>
</dbReference>
<feature type="compositionally biased region" description="Pro residues" evidence="22">
    <location>
        <begin position="1599"/>
        <end position="1610"/>
    </location>
</feature>
<dbReference type="Gene3D" id="1.25.40.20">
    <property type="entry name" value="Ankyrin repeat-containing domain"/>
    <property type="match status" value="2"/>
</dbReference>
<dbReference type="InterPro" id="IPR012340">
    <property type="entry name" value="NA-bd_OB-fold"/>
</dbReference>
<keyword evidence="17" id="KW-0238">DNA-binding</keyword>
<comment type="pathway">
    <text evidence="4">Protein modification; protein glycosylation.</text>
</comment>
<dbReference type="InterPro" id="IPR031657">
    <property type="entry name" value="REPA_OB_2"/>
</dbReference>
<evidence type="ECO:0000256" key="11">
    <source>
        <dbReference type="ARBA" id="ARBA00022723"/>
    </source>
</evidence>
<reference evidence="27" key="1">
    <citation type="submission" date="2021-02" db="EMBL/GenBank/DDBJ databases">
        <authorList>
            <person name="Dougan E. K."/>
            <person name="Rhodes N."/>
            <person name="Thang M."/>
            <person name="Chan C."/>
        </authorList>
    </citation>
    <scope>NUCLEOTIDE SEQUENCE</scope>
</reference>
<evidence type="ECO:0000256" key="14">
    <source>
        <dbReference type="ARBA" id="ARBA00022968"/>
    </source>
</evidence>
<accession>A0A812R1F2</accession>
<dbReference type="GO" id="GO:0005634">
    <property type="term" value="C:nucleus"/>
    <property type="evidence" value="ECO:0007669"/>
    <property type="project" value="UniProtKB-SubCell"/>
</dbReference>
<dbReference type="InterPro" id="IPR003871">
    <property type="entry name" value="RFA1B/D_OB_1st"/>
</dbReference>
<evidence type="ECO:0000256" key="8">
    <source>
        <dbReference type="ARBA" id="ARBA00022679"/>
    </source>
</evidence>
<dbReference type="PANTHER" id="PTHR33970">
    <property type="entry name" value="VIOLAXANTHIN DE-EPOXIDASE, CHLOROPLASTIC-RELATED"/>
    <property type="match status" value="1"/>
</dbReference>
<evidence type="ECO:0000256" key="15">
    <source>
        <dbReference type="ARBA" id="ARBA00022989"/>
    </source>
</evidence>
<evidence type="ECO:0000259" key="26">
    <source>
        <dbReference type="Pfam" id="PF16900"/>
    </source>
</evidence>
<dbReference type="PROSITE" id="PS50297">
    <property type="entry name" value="ANK_REP_REGION"/>
    <property type="match status" value="2"/>
</dbReference>
<keyword evidence="12" id="KW-0863">Zinc-finger</keyword>
<comment type="similarity">
    <text evidence="6">Belongs to the glycosyltransferase 13 family.</text>
</comment>
<dbReference type="GO" id="GO:0000139">
    <property type="term" value="C:Golgi membrane"/>
    <property type="evidence" value="ECO:0007669"/>
    <property type="project" value="UniProtKB-SubCell"/>
</dbReference>